<keyword evidence="3" id="KW-1185">Reference proteome</keyword>
<comment type="caution">
    <text evidence="2">The sequence shown here is derived from an EMBL/GenBank/DDBJ whole genome shotgun (WGS) entry which is preliminary data.</text>
</comment>
<feature type="transmembrane region" description="Helical" evidence="1">
    <location>
        <begin position="55"/>
        <end position="77"/>
    </location>
</feature>
<organism evidence="2 3">
    <name type="scientific">Planotetraspora thailandica</name>
    <dbReference type="NCBI Taxonomy" id="487172"/>
    <lineage>
        <taxon>Bacteria</taxon>
        <taxon>Bacillati</taxon>
        <taxon>Actinomycetota</taxon>
        <taxon>Actinomycetes</taxon>
        <taxon>Streptosporangiales</taxon>
        <taxon>Streptosporangiaceae</taxon>
        <taxon>Planotetraspora</taxon>
    </lineage>
</organism>
<name>A0A8J3XX79_9ACTN</name>
<evidence type="ECO:0000313" key="2">
    <source>
        <dbReference type="EMBL" id="GII56299.1"/>
    </source>
</evidence>
<protein>
    <submittedName>
        <fullName evidence="2">Uncharacterized protein</fullName>
    </submittedName>
</protein>
<feature type="transmembrane region" description="Helical" evidence="1">
    <location>
        <begin position="114"/>
        <end position="135"/>
    </location>
</feature>
<keyword evidence="1" id="KW-0812">Transmembrane</keyword>
<evidence type="ECO:0000313" key="3">
    <source>
        <dbReference type="Proteomes" id="UP000605992"/>
    </source>
</evidence>
<keyword evidence="1" id="KW-1133">Transmembrane helix</keyword>
<feature type="transmembrane region" description="Helical" evidence="1">
    <location>
        <begin position="89"/>
        <end position="108"/>
    </location>
</feature>
<dbReference type="RefSeq" id="WP_203946441.1">
    <property type="nucleotide sequence ID" value="NZ_BOOR01000034.1"/>
</dbReference>
<dbReference type="AlphaFoldDB" id="A0A8J3XX79"/>
<keyword evidence="1" id="KW-0472">Membrane</keyword>
<sequence length="155" mass="16045">MRTVYKVLAYLVAIEVAVQAMAVVFADAGMGKWVEQGGVLDKAVMESDESPFPEVIGFMIHGINGMMVIPLIALLLLISSFFTKIPGAVKAAALVVVLVAIQVSLGLAGHEIPAVGALHGLNALLLFSAAVYAAFRGRGAGADAVSQPQSIRTVG</sequence>
<proteinExistence type="predicted"/>
<evidence type="ECO:0000256" key="1">
    <source>
        <dbReference type="SAM" id="Phobius"/>
    </source>
</evidence>
<dbReference type="EMBL" id="BOOR01000034">
    <property type="protein sequence ID" value="GII56299.1"/>
    <property type="molecule type" value="Genomic_DNA"/>
</dbReference>
<dbReference type="Proteomes" id="UP000605992">
    <property type="component" value="Unassembled WGS sequence"/>
</dbReference>
<accession>A0A8J3XX79</accession>
<feature type="transmembrane region" description="Helical" evidence="1">
    <location>
        <begin position="7"/>
        <end position="26"/>
    </location>
</feature>
<reference evidence="2" key="1">
    <citation type="submission" date="2021-01" db="EMBL/GenBank/DDBJ databases">
        <title>Whole genome shotgun sequence of Planotetraspora thailandica NBRC 104271.</title>
        <authorList>
            <person name="Komaki H."/>
            <person name="Tamura T."/>
        </authorList>
    </citation>
    <scope>NUCLEOTIDE SEQUENCE</scope>
    <source>
        <strain evidence="2">NBRC 104271</strain>
    </source>
</reference>
<gene>
    <name evidence="2" type="ORF">Pth03_46880</name>
</gene>